<accession>A0AAP4UXR7</accession>
<proteinExistence type="predicted"/>
<reference evidence="2" key="2">
    <citation type="submission" date="2023-01" db="EMBL/GenBank/DDBJ databases">
        <authorList>
            <person name="Uljanovas D."/>
        </authorList>
    </citation>
    <scope>NUCLEOTIDE SEQUENCE</scope>
    <source>
        <strain evidence="2">H19</strain>
    </source>
</reference>
<evidence type="ECO:0000313" key="2">
    <source>
        <dbReference type="EMBL" id="MDN5131540.1"/>
    </source>
</evidence>
<organism evidence="2 3">
    <name type="scientific">Aliarcobacter butzleri</name>
    <dbReference type="NCBI Taxonomy" id="28197"/>
    <lineage>
        <taxon>Bacteria</taxon>
        <taxon>Pseudomonadati</taxon>
        <taxon>Campylobacterota</taxon>
        <taxon>Epsilonproteobacteria</taxon>
        <taxon>Campylobacterales</taxon>
        <taxon>Arcobacteraceae</taxon>
        <taxon>Aliarcobacter</taxon>
    </lineage>
</organism>
<feature type="chain" id="PRO_5042988806" description="Lipoprotein" evidence="1">
    <location>
        <begin position="21"/>
        <end position="188"/>
    </location>
</feature>
<name>A0AAP4UXR7_9BACT</name>
<dbReference type="PROSITE" id="PS51257">
    <property type="entry name" value="PROKAR_LIPOPROTEIN"/>
    <property type="match status" value="1"/>
</dbReference>
<dbReference type="RefSeq" id="WP_175530800.1">
    <property type="nucleotide sequence ID" value="NZ_JABWGL010000004.1"/>
</dbReference>
<evidence type="ECO:0008006" key="4">
    <source>
        <dbReference type="Google" id="ProtNLM"/>
    </source>
</evidence>
<sequence>MKIKNLLVLGIASSAMFIFSGCSGKSGALVANEKSCQVAKYKNASCSQQNVDTYIVDALGESSTFVHTNLNNSVRASLQVSAELALQKNMKYFAIIEPQSVSNVNGSMVTSVKEFLDKCEFAMLENYTTSKCDIHRIPRRTMLMIKLYKEQPKDILTFNAQNVLNDLKELGYYQSDSKLEASEIKEIK</sequence>
<feature type="signal peptide" evidence="1">
    <location>
        <begin position="1"/>
        <end position="20"/>
    </location>
</feature>
<dbReference type="EMBL" id="JAQJJM010000004">
    <property type="protein sequence ID" value="MDN5131540.1"/>
    <property type="molecule type" value="Genomic_DNA"/>
</dbReference>
<evidence type="ECO:0000313" key="3">
    <source>
        <dbReference type="Proteomes" id="UP001171508"/>
    </source>
</evidence>
<reference evidence="2" key="1">
    <citation type="journal article" date="2023" name="Microorganisms">
        <title>Genomic Characterization of Arcobacter butzleri Strains Isolated from Various Sources in Lithuania.</title>
        <authorList>
            <person name="Uljanovas D."/>
            <person name="Golz G."/>
            <person name="Fleischmann S."/>
            <person name="Kudirkiene E."/>
            <person name="Kasetiene N."/>
            <person name="Grineviciene A."/>
            <person name="Tamuleviciene E."/>
            <person name="Aksomaitiene J."/>
            <person name="Alter T."/>
            <person name="Malakauskas M."/>
        </authorList>
    </citation>
    <scope>NUCLEOTIDE SEQUENCE</scope>
    <source>
        <strain evidence="2">H19</strain>
    </source>
</reference>
<evidence type="ECO:0000256" key="1">
    <source>
        <dbReference type="SAM" id="SignalP"/>
    </source>
</evidence>
<protein>
    <recommendedName>
        <fullName evidence="4">Lipoprotein</fullName>
    </recommendedName>
</protein>
<dbReference type="Proteomes" id="UP001171508">
    <property type="component" value="Unassembled WGS sequence"/>
</dbReference>
<keyword evidence="1" id="KW-0732">Signal</keyword>
<gene>
    <name evidence="2" type="ORF">PJV92_02255</name>
</gene>
<dbReference type="AlphaFoldDB" id="A0AAP4UXR7"/>
<comment type="caution">
    <text evidence="2">The sequence shown here is derived from an EMBL/GenBank/DDBJ whole genome shotgun (WGS) entry which is preliminary data.</text>
</comment>